<dbReference type="GO" id="GO:0005886">
    <property type="term" value="C:plasma membrane"/>
    <property type="evidence" value="ECO:0007669"/>
    <property type="project" value="UniProtKB-SubCell"/>
</dbReference>
<feature type="transmembrane region" description="Helical" evidence="19">
    <location>
        <begin position="267"/>
        <end position="288"/>
    </location>
</feature>
<keyword evidence="14" id="KW-0443">Lipid metabolism</keyword>
<keyword evidence="11 18" id="KW-0812">Transmembrane</keyword>
<accession>M2WE35</accession>
<feature type="transmembrane region" description="Helical" evidence="19">
    <location>
        <begin position="98"/>
        <end position="116"/>
    </location>
</feature>
<dbReference type="Proteomes" id="UP000009877">
    <property type="component" value="Unassembled WGS sequence"/>
</dbReference>
<feature type="transmembrane region" description="Helical" evidence="19">
    <location>
        <begin position="23"/>
        <end position="43"/>
    </location>
</feature>
<dbReference type="STRING" id="71999.KPaMU14_08235"/>
<comment type="caution">
    <text evidence="20">The sequence shown here is derived from an EMBL/GenBank/DDBJ whole genome shotgun (WGS) entry which is preliminary data.</text>
</comment>
<protein>
    <recommendedName>
        <fullName evidence="7 18">Phosphatidate cytidylyltransferase</fullName>
        <ecNumber evidence="6 18">2.7.7.41</ecNumber>
    </recommendedName>
</protein>
<dbReference type="RefSeq" id="WP_006214448.1">
    <property type="nucleotide sequence ID" value="NZ_ANHZ02000008.1"/>
</dbReference>
<keyword evidence="8" id="KW-1003">Cell membrane</keyword>
<comment type="pathway">
    <text evidence="3 18">Phospholipid metabolism; CDP-diacylglycerol biosynthesis; CDP-diacylglycerol from sn-glycerol 3-phosphate: step 3/3.</text>
</comment>
<dbReference type="PROSITE" id="PS01315">
    <property type="entry name" value="CDS"/>
    <property type="match status" value="1"/>
</dbReference>
<evidence type="ECO:0000256" key="16">
    <source>
        <dbReference type="ARBA" id="ARBA00023209"/>
    </source>
</evidence>
<dbReference type="EMBL" id="ANHZ02000008">
    <property type="protein sequence ID" value="EME36787.1"/>
    <property type="molecule type" value="Genomic_DNA"/>
</dbReference>
<comment type="similarity">
    <text evidence="5 18">Belongs to the CDS family.</text>
</comment>
<evidence type="ECO:0000256" key="3">
    <source>
        <dbReference type="ARBA" id="ARBA00005119"/>
    </source>
</evidence>
<dbReference type="GO" id="GO:0016024">
    <property type="term" value="P:CDP-diacylglycerol biosynthetic process"/>
    <property type="evidence" value="ECO:0007669"/>
    <property type="project" value="UniProtKB-UniPathway"/>
</dbReference>
<keyword evidence="15 19" id="KW-0472">Membrane</keyword>
<evidence type="ECO:0000256" key="7">
    <source>
        <dbReference type="ARBA" id="ARBA00019373"/>
    </source>
</evidence>
<organism evidence="20 21">
    <name type="scientific">Kocuria palustris PEL</name>
    <dbReference type="NCBI Taxonomy" id="1236550"/>
    <lineage>
        <taxon>Bacteria</taxon>
        <taxon>Bacillati</taxon>
        <taxon>Actinomycetota</taxon>
        <taxon>Actinomycetes</taxon>
        <taxon>Micrococcales</taxon>
        <taxon>Micrococcaceae</taxon>
        <taxon>Kocuria</taxon>
    </lineage>
</organism>
<dbReference type="Pfam" id="PF01148">
    <property type="entry name" value="CTP_transf_1"/>
    <property type="match status" value="1"/>
</dbReference>
<feature type="transmembrane region" description="Helical" evidence="19">
    <location>
        <begin position="217"/>
        <end position="236"/>
    </location>
</feature>
<evidence type="ECO:0000256" key="8">
    <source>
        <dbReference type="ARBA" id="ARBA00022475"/>
    </source>
</evidence>
<evidence type="ECO:0000256" key="2">
    <source>
        <dbReference type="ARBA" id="ARBA00004651"/>
    </source>
</evidence>
<keyword evidence="16" id="KW-0594">Phospholipid biosynthesis</keyword>
<evidence type="ECO:0000256" key="18">
    <source>
        <dbReference type="RuleBase" id="RU003938"/>
    </source>
</evidence>
<dbReference type="EC" id="2.7.7.41" evidence="6 18"/>
<keyword evidence="17" id="KW-1208">Phospholipid metabolism</keyword>
<evidence type="ECO:0000313" key="21">
    <source>
        <dbReference type="Proteomes" id="UP000009877"/>
    </source>
</evidence>
<feature type="transmembrane region" description="Helical" evidence="19">
    <location>
        <begin position="189"/>
        <end position="211"/>
    </location>
</feature>
<evidence type="ECO:0000256" key="19">
    <source>
        <dbReference type="SAM" id="Phobius"/>
    </source>
</evidence>
<evidence type="ECO:0000256" key="10">
    <source>
        <dbReference type="ARBA" id="ARBA00022679"/>
    </source>
</evidence>
<comment type="subcellular location">
    <subcellularLocation>
        <location evidence="2">Cell membrane</location>
        <topology evidence="2">Multi-pass membrane protein</topology>
    </subcellularLocation>
</comment>
<evidence type="ECO:0000256" key="17">
    <source>
        <dbReference type="ARBA" id="ARBA00023264"/>
    </source>
</evidence>
<dbReference type="GO" id="GO:0004605">
    <property type="term" value="F:phosphatidate cytidylyltransferase activity"/>
    <property type="evidence" value="ECO:0007669"/>
    <property type="project" value="UniProtKB-EC"/>
</dbReference>
<dbReference type="PANTHER" id="PTHR46382:SF1">
    <property type="entry name" value="PHOSPHATIDATE CYTIDYLYLTRANSFERASE"/>
    <property type="match status" value="1"/>
</dbReference>
<dbReference type="UniPathway" id="UPA00557">
    <property type="reaction ID" value="UER00614"/>
</dbReference>
<evidence type="ECO:0000256" key="9">
    <source>
        <dbReference type="ARBA" id="ARBA00022516"/>
    </source>
</evidence>
<keyword evidence="9" id="KW-0444">Lipid biosynthesis</keyword>
<comment type="catalytic activity">
    <reaction evidence="1 18">
        <text>a 1,2-diacyl-sn-glycero-3-phosphate + CTP + H(+) = a CDP-1,2-diacyl-sn-glycerol + diphosphate</text>
        <dbReference type="Rhea" id="RHEA:16229"/>
        <dbReference type="ChEBI" id="CHEBI:15378"/>
        <dbReference type="ChEBI" id="CHEBI:33019"/>
        <dbReference type="ChEBI" id="CHEBI:37563"/>
        <dbReference type="ChEBI" id="CHEBI:58332"/>
        <dbReference type="ChEBI" id="CHEBI:58608"/>
        <dbReference type="EC" id="2.7.7.41"/>
    </reaction>
</comment>
<evidence type="ECO:0000256" key="1">
    <source>
        <dbReference type="ARBA" id="ARBA00001698"/>
    </source>
</evidence>
<feature type="transmembrane region" description="Helical" evidence="19">
    <location>
        <begin position="155"/>
        <end position="177"/>
    </location>
</feature>
<evidence type="ECO:0000256" key="14">
    <source>
        <dbReference type="ARBA" id="ARBA00023098"/>
    </source>
</evidence>
<evidence type="ECO:0000256" key="4">
    <source>
        <dbReference type="ARBA" id="ARBA00005189"/>
    </source>
</evidence>
<gene>
    <name evidence="20" type="ORF">C884_02394</name>
</gene>
<evidence type="ECO:0000256" key="12">
    <source>
        <dbReference type="ARBA" id="ARBA00022695"/>
    </source>
</evidence>
<dbReference type="AlphaFoldDB" id="M2WE35"/>
<feature type="transmembrane region" description="Helical" evidence="19">
    <location>
        <begin position="128"/>
        <end position="149"/>
    </location>
</feature>
<name>M2WE35_9MICC</name>
<dbReference type="PANTHER" id="PTHR46382">
    <property type="entry name" value="PHOSPHATIDATE CYTIDYLYLTRANSFERASE"/>
    <property type="match status" value="1"/>
</dbReference>
<evidence type="ECO:0000313" key="20">
    <source>
        <dbReference type="EMBL" id="EME36787.1"/>
    </source>
</evidence>
<proteinExistence type="inferred from homology"/>
<keyword evidence="10 18" id="KW-0808">Transferase</keyword>
<evidence type="ECO:0000256" key="6">
    <source>
        <dbReference type="ARBA" id="ARBA00012487"/>
    </source>
</evidence>
<keyword evidence="12 18" id="KW-0548">Nucleotidyltransferase</keyword>
<evidence type="ECO:0000256" key="5">
    <source>
        <dbReference type="ARBA" id="ARBA00010185"/>
    </source>
</evidence>
<dbReference type="InterPro" id="IPR000374">
    <property type="entry name" value="PC_trans"/>
</dbReference>
<sequence length="291" mass="29919">MPTVVEEPSSAPAQKTSRAGRNLPAAIGVGAGLIVVLLVGLFLVPPVVALLAAAAAGLGVWEVCGALARGGIKVPRAPAAVGAAVLPLAAFVGGSEALIIALILVCTVVILCRVFGRTDGMVLSVMSSLFAVTWAGLLISLAVLLFHTPEGPAKVLLVILMAVGNDTFGYIAGVLWGKHPMAPRISPKKTWEGFAGSMLGSLILGTVLGALMLDVPWWHSTVLAFFLVIVSALGDFSESMVKRELGVKDMGDLLPGHGGVMDRIDSILFAIPVGYVVFELLVAVGRLGQGG</sequence>
<reference evidence="20 21" key="1">
    <citation type="journal article" date="2014" name="Genome Announc.">
        <title>Draft Genome Sequence of Kocuria palustris PEL.</title>
        <authorList>
            <person name="Sharma G."/>
            <person name="Khatri I."/>
            <person name="Subramanian S."/>
        </authorList>
    </citation>
    <scope>NUCLEOTIDE SEQUENCE [LARGE SCALE GENOMIC DNA]</scope>
    <source>
        <strain evidence="20 21">PEL</strain>
    </source>
</reference>
<feature type="transmembrane region" description="Helical" evidence="19">
    <location>
        <begin position="49"/>
        <end position="68"/>
    </location>
</feature>
<evidence type="ECO:0000256" key="11">
    <source>
        <dbReference type="ARBA" id="ARBA00022692"/>
    </source>
</evidence>
<evidence type="ECO:0000256" key="15">
    <source>
        <dbReference type="ARBA" id="ARBA00023136"/>
    </source>
</evidence>
<keyword evidence="13 19" id="KW-1133">Transmembrane helix</keyword>
<keyword evidence="21" id="KW-1185">Reference proteome</keyword>
<comment type="pathway">
    <text evidence="4">Lipid metabolism.</text>
</comment>
<evidence type="ECO:0000256" key="13">
    <source>
        <dbReference type="ARBA" id="ARBA00022989"/>
    </source>
</evidence>